<evidence type="ECO:0000313" key="1">
    <source>
        <dbReference type="EMBL" id="QJA57486.1"/>
    </source>
</evidence>
<dbReference type="EMBL" id="MT141276">
    <property type="protein sequence ID" value="QJA57486.1"/>
    <property type="molecule type" value="Genomic_DNA"/>
</dbReference>
<organism evidence="1">
    <name type="scientific">viral metagenome</name>
    <dbReference type="NCBI Taxonomy" id="1070528"/>
    <lineage>
        <taxon>unclassified sequences</taxon>
        <taxon>metagenomes</taxon>
        <taxon>organismal metagenomes</taxon>
    </lineage>
</organism>
<accession>A0A6M3IIZ9</accession>
<reference evidence="1" key="1">
    <citation type="submission" date="2020-03" db="EMBL/GenBank/DDBJ databases">
        <title>The deep terrestrial virosphere.</title>
        <authorList>
            <person name="Holmfeldt K."/>
            <person name="Nilsson E."/>
            <person name="Simone D."/>
            <person name="Lopez-Fernandez M."/>
            <person name="Wu X."/>
            <person name="de Brujin I."/>
            <person name="Lundin D."/>
            <person name="Andersson A."/>
            <person name="Bertilsson S."/>
            <person name="Dopson M."/>
        </authorList>
    </citation>
    <scope>NUCLEOTIDE SEQUENCE</scope>
    <source>
        <strain evidence="1">MM415B01630</strain>
    </source>
</reference>
<name>A0A6M3IIZ9_9ZZZZ</name>
<gene>
    <name evidence="1" type="ORF">MM415B01630_0002</name>
</gene>
<proteinExistence type="predicted"/>
<sequence length="233" mass="24477">MANEVAFAWDTGGSVKGKVWQDDGSYRLSDITMTETQTGLYLGDCATIATGDFAVILDRTTSDVLGAEQYEGATGAVAGVIDQIYSDTTAIASDHVLEVAVDSAISDEIDKIYSDTATINSDHVLEVAVDASISGLLTQVYSDTTIALSDLKVTDAAVGNIYSDTTIALSDLLVIGDAIDSVYSDTTISTSDLATIKGKVGSIYSDTTILVSDTAVITDLVRLKVHEFHLGNI</sequence>
<protein>
    <submittedName>
        <fullName evidence="1">Uncharacterized protein</fullName>
    </submittedName>
</protein>
<dbReference type="AlphaFoldDB" id="A0A6M3IIZ9"/>